<dbReference type="EMBL" id="AP012035">
    <property type="protein sequence ID" value="BAJ80116.1"/>
    <property type="molecule type" value="Genomic_DNA"/>
</dbReference>
<keyword evidence="4" id="KW-0408">Iron</keyword>
<name>F0J567_ACIMA</name>
<dbReference type="CDD" id="cd00207">
    <property type="entry name" value="fer2"/>
    <property type="match status" value="1"/>
</dbReference>
<dbReference type="Proteomes" id="UP000007100">
    <property type="component" value="Chromosome"/>
</dbReference>
<dbReference type="KEGG" id="amv:ACMV_07690"/>
<evidence type="ECO:0000256" key="1">
    <source>
        <dbReference type="ARBA" id="ARBA00022714"/>
    </source>
</evidence>
<feature type="chain" id="PRO_5003251490" evidence="6">
    <location>
        <begin position="30"/>
        <end position="198"/>
    </location>
</feature>
<dbReference type="Pfam" id="PF01799">
    <property type="entry name" value="Fer2_2"/>
    <property type="match status" value="1"/>
</dbReference>
<keyword evidence="3" id="KW-0560">Oxidoreductase</keyword>
<keyword evidence="9" id="KW-1185">Reference proteome</keyword>
<organism evidence="8 9">
    <name type="scientific">Acidiphilium multivorum (strain DSM 11245 / JCM 8867 / NBRC 100883 / AIU 301)</name>
    <dbReference type="NCBI Taxonomy" id="926570"/>
    <lineage>
        <taxon>Bacteria</taxon>
        <taxon>Pseudomonadati</taxon>
        <taxon>Pseudomonadota</taxon>
        <taxon>Alphaproteobacteria</taxon>
        <taxon>Acetobacterales</taxon>
        <taxon>Acidocellaceae</taxon>
        <taxon>Acidiphilium</taxon>
    </lineage>
</organism>
<dbReference type="GO" id="GO:0046872">
    <property type="term" value="F:metal ion binding"/>
    <property type="evidence" value="ECO:0007669"/>
    <property type="project" value="UniProtKB-KW"/>
</dbReference>
<dbReference type="PROSITE" id="PS51318">
    <property type="entry name" value="TAT"/>
    <property type="match status" value="1"/>
</dbReference>
<evidence type="ECO:0000256" key="2">
    <source>
        <dbReference type="ARBA" id="ARBA00022723"/>
    </source>
</evidence>
<evidence type="ECO:0000313" key="8">
    <source>
        <dbReference type="EMBL" id="BAJ80116.1"/>
    </source>
</evidence>
<gene>
    <name evidence="8" type="ordered locus">ACMV_07690</name>
</gene>
<evidence type="ECO:0000256" key="6">
    <source>
        <dbReference type="SAM" id="SignalP"/>
    </source>
</evidence>
<accession>F0J567</accession>
<dbReference type="AlphaFoldDB" id="F0J567"/>
<dbReference type="Gene3D" id="3.10.20.30">
    <property type="match status" value="1"/>
</dbReference>
<dbReference type="PANTHER" id="PTHR44379:SF5">
    <property type="entry name" value="OXIDOREDUCTASE WITH IRON-SULFUR SUBUNIT"/>
    <property type="match status" value="1"/>
</dbReference>
<dbReference type="PROSITE" id="PS51085">
    <property type="entry name" value="2FE2S_FER_2"/>
    <property type="match status" value="1"/>
</dbReference>
<reference evidence="8 9" key="1">
    <citation type="submission" date="2010-12" db="EMBL/GenBank/DDBJ databases">
        <title>Whole genome sequence of Acidiphilium multivorum AIU301.</title>
        <authorList>
            <person name="Narita-Yamada S."/>
            <person name="Nakamura S."/>
            <person name="Ito N."/>
            <person name="Takarada H."/>
            <person name="Katano Y."/>
            <person name="Nakazawa H."/>
            <person name="Hosoyama A."/>
            <person name="Yamada R."/>
            <person name="Fujita N."/>
        </authorList>
    </citation>
    <scope>NUCLEOTIDE SEQUENCE [LARGE SCALE GENOMIC DNA]</scope>
    <source>
        <strain evidence="9">DSM 11245 / JCM 8867 / AIU301</strain>
    </source>
</reference>
<dbReference type="Gene3D" id="1.10.150.120">
    <property type="entry name" value="[2Fe-2S]-binding domain"/>
    <property type="match status" value="1"/>
</dbReference>
<dbReference type="SUPFAM" id="SSF47741">
    <property type="entry name" value="CO dehydrogenase ISP C-domain like"/>
    <property type="match status" value="1"/>
</dbReference>
<evidence type="ECO:0000313" key="9">
    <source>
        <dbReference type="Proteomes" id="UP000007100"/>
    </source>
</evidence>
<dbReference type="Pfam" id="PF00111">
    <property type="entry name" value="Fer2"/>
    <property type="match status" value="1"/>
</dbReference>
<dbReference type="InterPro" id="IPR051452">
    <property type="entry name" value="Diverse_Oxidoreductases"/>
</dbReference>
<dbReference type="RefSeq" id="WP_013639605.1">
    <property type="nucleotide sequence ID" value="NC_015186.1"/>
</dbReference>
<dbReference type="InterPro" id="IPR012675">
    <property type="entry name" value="Beta-grasp_dom_sf"/>
</dbReference>
<dbReference type="SUPFAM" id="SSF54292">
    <property type="entry name" value="2Fe-2S ferredoxin-like"/>
    <property type="match status" value="1"/>
</dbReference>
<evidence type="ECO:0000256" key="3">
    <source>
        <dbReference type="ARBA" id="ARBA00023002"/>
    </source>
</evidence>
<dbReference type="InterPro" id="IPR036010">
    <property type="entry name" value="2Fe-2S_ferredoxin-like_sf"/>
</dbReference>
<dbReference type="InterPro" id="IPR036884">
    <property type="entry name" value="2Fe-2S-bd_dom_sf"/>
</dbReference>
<dbReference type="FunFam" id="3.10.20.30:FF:000020">
    <property type="entry name" value="Xanthine dehydrogenase iron-sulfur subunit"/>
    <property type="match status" value="1"/>
</dbReference>
<dbReference type="GO" id="GO:0051537">
    <property type="term" value="F:2 iron, 2 sulfur cluster binding"/>
    <property type="evidence" value="ECO:0007669"/>
    <property type="project" value="UniProtKB-KW"/>
</dbReference>
<keyword evidence="2" id="KW-0479">Metal-binding</keyword>
<dbReference type="InterPro" id="IPR002888">
    <property type="entry name" value="2Fe-2S-bd"/>
</dbReference>
<evidence type="ECO:0000256" key="4">
    <source>
        <dbReference type="ARBA" id="ARBA00023004"/>
    </source>
</evidence>
<evidence type="ECO:0000256" key="5">
    <source>
        <dbReference type="ARBA" id="ARBA00023014"/>
    </source>
</evidence>
<keyword evidence="1" id="KW-0001">2Fe-2S</keyword>
<feature type="signal peptide" evidence="6">
    <location>
        <begin position="1"/>
        <end position="29"/>
    </location>
</feature>
<proteinExistence type="predicted"/>
<keyword evidence="6" id="KW-0732">Signal</keyword>
<dbReference type="PROSITE" id="PS00197">
    <property type="entry name" value="2FE2S_FER_1"/>
    <property type="match status" value="1"/>
</dbReference>
<sequence>MEHDVSRRSFICGSALAAAAAGVPGPAAAAPPAADAGRVLGPGAIPVTLTVNGTGHVLAIPPQTTLADALRTMLGLTGTKVACDRGACSACTVWLDGKPIVSCMFLAIDAAGHRVTTIEGLARGDDLHPVQAAFIAHDALQCGFCTPGMVMSCAALLGSVPAPTDAEVRAAISGHLCRCGTYPHVIAATLDAARVRKS</sequence>
<dbReference type="InterPro" id="IPR006311">
    <property type="entry name" value="TAT_signal"/>
</dbReference>
<dbReference type="HOGENOM" id="CLU_052511_1_2_5"/>
<feature type="domain" description="2Fe-2S ferredoxin-type" evidence="7">
    <location>
        <begin position="45"/>
        <end position="121"/>
    </location>
</feature>
<dbReference type="PANTHER" id="PTHR44379">
    <property type="entry name" value="OXIDOREDUCTASE WITH IRON-SULFUR SUBUNIT"/>
    <property type="match status" value="1"/>
</dbReference>
<evidence type="ECO:0000259" key="7">
    <source>
        <dbReference type="PROSITE" id="PS51085"/>
    </source>
</evidence>
<dbReference type="GO" id="GO:0016491">
    <property type="term" value="F:oxidoreductase activity"/>
    <property type="evidence" value="ECO:0007669"/>
    <property type="project" value="UniProtKB-KW"/>
</dbReference>
<protein>
    <submittedName>
        <fullName evidence="8">Oxidoreductase iron-sulfur binding subunit</fullName>
    </submittedName>
</protein>
<dbReference type="InterPro" id="IPR006058">
    <property type="entry name" value="2Fe2S_fd_BS"/>
</dbReference>
<keyword evidence="5" id="KW-0411">Iron-sulfur</keyword>
<dbReference type="InterPro" id="IPR001041">
    <property type="entry name" value="2Fe-2S_ferredoxin-type"/>
</dbReference>